<keyword evidence="1" id="KW-0175">Coiled coil</keyword>
<dbReference type="RefSeq" id="WP_407339341.1">
    <property type="nucleotide sequence ID" value="NZ_CP136862.1"/>
</dbReference>
<keyword evidence="3" id="KW-1185">Reference proteome</keyword>
<protein>
    <submittedName>
        <fullName evidence="2">AAA family ATPase</fullName>
    </submittedName>
</protein>
<organism evidence="2 3">
    <name type="scientific">Methylocapsa polymorpha</name>
    <dbReference type="NCBI Taxonomy" id="3080828"/>
    <lineage>
        <taxon>Bacteria</taxon>
        <taxon>Pseudomonadati</taxon>
        <taxon>Pseudomonadota</taxon>
        <taxon>Alphaproteobacteria</taxon>
        <taxon>Hyphomicrobiales</taxon>
        <taxon>Beijerinckiaceae</taxon>
        <taxon>Methylocapsa</taxon>
    </lineage>
</organism>
<dbReference type="EMBL" id="CP136862">
    <property type="protein sequence ID" value="WOJ89895.1"/>
    <property type="molecule type" value="Genomic_DNA"/>
</dbReference>
<reference evidence="2 3" key="1">
    <citation type="submission" date="2023-10" db="EMBL/GenBank/DDBJ databases">
        <title>Novel methanotroph of the genus Methylocapsa from a subarctic wetland.</title>
        <authorList>
            <person name="Belova S.E."/>
            <person name="Oshkin I.Y."/>
            <person name="Miroshnikov K."/>
            <person name="Dedysh S.N."/>
        </authorList>
    </citation>
    <scope>NUCLEOTIDE SEQUENCE [LARGE SCALE GENOMIC DNA]</scope>
    <source>
        <strain evidence="2 3">RX1</strain>
    </source>
</reference>
<dbReference type="Gene3D" id="3.40.50.300">
    <property type="entry name" value="P-loop containing nucleotide triphosphate hydrolases"/>
    <property type="match status" value="1"/>
</dbReference>
<evidence type="ECO:0000313" key="3">
    <source>
        <dbReference type="Proteomes" id="UP001626536"/>
    </source>
</evidence>
<dbReference type="Proteomes" id="UP001626536">
    <property type="component" value="Chromosome"/>
</dbReference>
<proteinExistence type="predicted"/>
<accession>A0ABZ0HU77</accession>
<sequence>MNGPLDPAEIDRLSSLGEPTAWSNGQAAPPKPVQIRLKTLAEFCQEYVALAYAVEPVVRASSLYTLTARTGHGKTAFLVAATLAIATGRPDILGLEVTQGRVAFLTFENPDDVRMRFMIAAYALNIDLEPEDGTGDVPAGIVADTKGLTPQRARLARFSAWIASVEADLAKLQSGRDNLVVQIDRALCARAGVAEDVSAGAKSILDRIRAGVEWSLSGVVTPGAIDRAAEVAAAAQQIAVAEKALADINAEIAGTEALLATLSARKPRFAAAAVREAAQGLYADYLTTQDNLREIMTQIGALDAALRCPRPGRLVAVLPDLAGSSGLDELPVAAVKSEIDAAAKVWAAFARALAQDPRAPADMLDFPPHDPKAKDDLVYDRLHPIERRIVDLEFAKKGN</sequence>
<name>A0ABZ0HU77_9HYPH</name>
<evidence type="ECO:0000313" key="2">
    <source>
        <dbReference type="EMBL" id="WOJ89895.1"/>
    </source>
</evidence>
<gene>
    <name evidence="2" type="ORF">RZS28_00845</name>
</gene>
<dbReference type="Pfam" id="PF13481">
    <property type="entry name" value="AAA_25"/>
    <property type="match status" value="1"/>
</dbReference>
<feature type="coiled-coil region" evidence="1">
    <location>
        <begin position="231"/>
        <end position="265"/>
    </location>
</feature>
<evidence type="ECO:0000256" key="1">
    <source>
        <dbReference type="SAM" id="Coils"/>
    </source>
</evidence>
<dbReference type="InterPro" id="IPR027417">
    <property type="entry name" value="P-loop_NTPase"/>
</dbReference>